<comment type="caution">
    <text evidence="2">The sequence shown here is derived from an EMBL/GenBank/DDBJ whole genome shotgun (WGS) entry which is preliminary data.</text>
</comment>
<name>A0AAU9WBZ6_9CNID</name>
<evidence type="ECO:0000256" key="1">
    <source>
        <dbReference type="SAM" id="MobiDB-lite"/>
    </source>
</evidence>
<sequence>MVLQQCLACNSVKADSRISCVCGHVFERSKLIGGKRFSEYRVELYSRLENRRMKRLTREKRGGTENCKKTQHKVNKVKEETASVHPPRKVKASHTSGRSGLVHRRMKTKRFSHTASSVPKKTAVPPELVSRLPSALQEINRRLTGQNLMWWTEHWLQ</sequence>
<feature type="compositionally biased region" description="Basic residues" evidence="1">
    <location>
        <begin position="101"/>
        <end position="112"/>
    </location>
</feature>
<keyword evidence="3" id="KW-1185">Reference proteome</keyword>
<evidence type="ECO:0000313" key="2">
    <source>
        <dbReference type="EMBL" id="CAH3104657.1"/>
    </source>
</evidence>
<proteinExistence type="predicted"/>
<reference evidence="2 3" key="1">
    <citation type="submission" date="2022-05" db="EMBL/GenBank/DDBJ databases">
        <authorList>
            <consortium name="Genoscope - CEA"/>
            <person name="William W."/>
        </authorList>
    </citation>
    <scope>NUCLEOTIDE SEQUENCE [LARGE SCALE GENOMIC DNA]</scope>
</reference>
<gene>
    <name evidence="2" type="ORF">PMEA_00034828</name>
</gene>
<dbReference type="EMBL" id="CALNXJ010000009">
    <property type="protein sequence ID" value="CAH3104657.1"/>
    <property type="molecule type" value="Genomic_DNA"/>
</dbReference>
<protein>
    <submittedName>
        <fullName evidence="2">Uncharacterized protein</fullName>
    </submittedName>
</protein>
<dbReference type="Proteomes" id="UP001159428">
    <property type="component" value="Unassembled WGS sequence"/>
</dbReference>
<feature type="region of interest" description="Disordered" evidence="1">
    <location>
        <begin position="60"/>
        <end position="125"/>
    </location>
</feature>
<accession>A0AAU9WBZ6</accession>
<dbReference type="AlphaFoldDB" id="A0AAU9WBZ6"/>
<organism evidence="2 3">
    <name type="scientific">Pocillopora meandrina</name>
    <dbReference type="NCBI Taxonomy" id="46732"/>
    <lineage>
        <taxon>Eukaryota</taxon>
        <taxon>Metazoa</taxon>
        <taxon>Cnidaria</taxon>
        <taxon>Anthozoa</taxon>
        <taxon>Hexacorallia</taxon>
        <taxon>Scleractinia</taxon>
        <taxon>Astrocoeniina</taxon>
        <taxon>Pocilloporidae</taxon>
        <taxon>Pocillopora</taxon>
    </lineage>
</organism>
<evidence type="ECO:0000313" key="3">
    <source>
        <dbReference type="Proteomes" id="UP001159428"/>
    </source>
</evidence>